<name>A0A0V1H5L7_9BILA</name>
<gene>
    <name evidence="1" type="ORF">T11_11076</name>
</gene>
<organism evidence="1 2">
    <name type="scientific">Trichinella zimbabwensis</name>
    <dbReference type="NCBI Taxonomy" id="268475"/>
    <lineage>
        <taxon>Eukaryota</taxon>
        <taxon>Metazoa</taxon>
        <taxon>Ecdysozoa</taxon>
        <taxon>Nematoda</taxon>
        <taxon>Enoplea</taxon>
        <taxon>Dorylaimia</taxon>
        <taxon>Trichinellida</taxon>
        <taxon>Trichinellidae</taxon>
        <taxon>Trichinella</taxon>
    </lineage>
</organism>
<dbReference type="AlphaFoldDB" id="A0A0V1H5L7"/>
<keyword evidence="2" id="KW-1185">Reference proteome</keyword>
<proteinExistence type="predicted"/>
<reference evidence="1 2" key="1">
    <citation type="submission" date="2015-01" db="EMBL/GenBank/DDBJ databases">
        <title>Evolution of Trichinella species and genotypes.</title>
        <authorList>
            <person name="Korhonen P.K."/>
            <person name="Edoardo P."/>
            <person name="Giuseppe L.R."/>
            <person name="Gasser R.B."/>
        </authorList>
    </citation>
    <scope>NUCLEOTIDE SEQUENCE [LARGE SCALE GENOMIC DNA]</scope>
    <source>
        <strain evidence="1">ISS1029</strain>
    </source>
</reference>
<dbReference type="Proteomes" id="UP000055024">
    <property type="component" value="Unassembled WGS sequence"/>
</dbReference>
<evidence type="ECO:0000313" key="2">
    <source>
        <dbReference type="Proteomes" id="UP000055024"/>
    </source>
</evidence>
<evidence type="ECO:0000313" key="1">
    <source>
        <dbReference type="EMBL" id="KRZ05772.1"/>
    </source>
</evidence>
<protein>
    <submittedName>
        <fullName evidence="1">Uncharacterized protein</fullName>
    </submittedName>
</protein>
<sequence length="59" mass="6347">MGASLGTCSDGNRKRLLGPTPDILLGNGSGRMARDNGRFFHCDWRTVLASSRQPLAVSE</sequence>
<comment type="caution">
    <text evidence="1">The sequence shown here is derived from an EMBL/GenBank/DDBJ whole genome shotgun (WGS) entry which is preliminary data.</text>
</comment>
<accession>A0A0V1H5L7</accession>
<dbReference type="EMBL" id="JYDP01000131">
    <property type="protein sequence ID" value="KRZ05772.1"/>
    <property type="molecule type" value="Genomic_DNA"/>
</dbReference>